<dbReference type="InterPro" id="IPR042099">
    <property type="entry name" value="ANL_N_sf"/>
</dbReference>
<sequence>MAIDESLRIDEFPEFFPGSRINFAENMLCRRQDGVAVIDMREDNLQKPERYSWNELRELVRCYASALRASGAKKGDILALVASNCVRSLALLLATTSLGVVFSSFATDIGEKALDDRLGVLRPRFLFAETEYSYNGKRINISKKISSSFSNLQQPRACDLVVIGSTELVQGAPTSFDEFVGRDTGSQLVYQQLPFNTPAVVMFSSGTTGVPKGIVHSHGVSSPFFTMEYVLHNSLGYDDVHFHFSGIGWTLWNISIGALFTGATLVLYDGSPFYPSPEGFLKGIFSQGLTSFGAGPRYYAELQKRNVRPSDLGLLPPKLHTILSTGALLTPALATWLVDAFGADNNICQLSMSGGTELSGSFLHGTRSLPSYPGELAVKALGMDVAVYSADGIELPDGESGEMVCRKPFPNMPSMFLNDEKKERYFKSYFANFPHVWTHGDFIQVNPETRGLYVLGRSDGVLNPSGIRFGSSEIYNITSKPQFTRSILDAIVVGQQRVKPPRYSDSTESVVLFIKCTPSASSGTLTPHPRIVTELNDAISKDLTRRHVPAFVFETPEVPYNVNGKKLEIQLKAVLCGGQEALDKLKVTKDERAMLAWFVKFFDIEKVVKEQSGRGAKL</sequence>
<dbReference type="GeneID" id="89980276"/>
<keyword evidence="3" id="KW-1185">Reference proteome</keyword>
<dbReference type="EMBL" id="JAVRRD010000007">
    <property type="protein sequence ID" value="KAK5056597.1"/>
    <property type="molecule type" value="Genomic_DNA"/>
</dbReference>
<evidence type="ECO:0000313" key="2">
    <source>
        <dbReference type="EMBL" id="KAK5056597.1"/>
    </source>
</evidence>
<dbReference type="GO" id="GO:0030729">
    <property type="term" value="F:acetoacetate-CoA ligase activity"/>
    <property type="evidence" value="ECO:0007669"/>
    <property type="project" value="TreeGrafter"/>
</dbReference>
<dbReference type="InterPro" id="IPR020845">
    <property type="entry name" value="AMP-binding_CS"/>
</dbReference>
<dbReference type="RefSeq" id="XP_064708313.1">
    <property type="nucleotide sequence ID" value="XM_064855653.1"/>
</dbReference>
<dbReference type="SUPFAM" id="SSF56801">
    <property type="entry name" value="Acetyl-CoA synthetase-like"/>
    <property type="match status" value="1"/>
</dbReference>
<dbReference type="Gene3D" id="3.40.50.12780">
    <property type="entry name" value="N-terminal domain of ligase-like"/>
    <property type="match status" value="1"/>
</dbReference>
<dbReference type="PANTHER" id="PTHR42921:SF4">
    <property type="entry name" value="ACETOACETYL-COA SYNTHASE (AFU_ORTHOLOGUE AFUA_8G04770)"/>
    <property type="match status" value="1"/>
</dbReference>
<evidence type="ECO:0000313" key="3">
    <source>
        <dbReference type="Proteomes" id="UP001358417"/>
    </source>
</evidence>
<comment type="caution">
    <text evidence="2">The sequence shown here is derived from an EMBL/GenBank/DDBJ whole genome shotgun (WGS) entry which is preliminary data.</text>
</comment>
<reference evidence="2 3" key="1">
    <citation type="submission" date="2023-08" db="EMBL/GenBank/DDBJ databases">
        <title>Black Yeasts Isolated from many extreme environments.</title>
        <authorList>
            <person name="Coleine C."/>
            <person name="Stajich J.E."/>
            <person name="Selbmann L."/>
        </authorList>
    </citation>
    <scope>NUCLEOTIDE SEQUENCE [LARGE SCALE GENOMIC DNA]</scope>
    <source>
        <strain evidence="2 3">CCFEE 5792</strain>
    </source>
</reference>
<dbReference type="InterPro" id="IPR045851">
    <property type="entry name" value="AMP-bd_C_sf"/>
</dbReference>
<evidence type="ECO:0000259" key="1">
    <source>
        <dbReference type="Pfam" id="PF00501"/>
    </source>
</evidence>
<dbReference type="Proteomes" id="UP001358417">
    <property type="component" value="Unassembled WGS sequence"/>
</dbReference>
<dbReference type="AlphaFoldDB" id="A0AAV9NF96"/>
<dbReference type="Pfam" id="PF00501">
    <property type="entry name" value="AMP-binding"/>
    <property type="match status" value="1"/>
</dbReference>
<gene>
    <name evidence="2" type="ORF">LTR84_012129</name>
</gene>
<organism evidence="2 3">
    <name type="scientific">Exophiala bonariae</name>
    <dbReference type="NCBI Taxonomy" id="1690606"/>
    <lineage>
        <taxon>Eukaryota</taxon>
        <taxon>Fungi</taxon>
        <taxon>Dikarya</taxon>
        <taxon>Ascomycota</taxon>
        <taxon>Pezizomycotina</taxon>
        <taxon>Eurotiomycetes</taxon>
        <taxon>Chaetothyriomycetidae</taxon>
        <taxon>Chaetothyriales</taxon>
        <taxon>Herpotrichiellaceae</taxon>
        <taxon>Exophiala</taxon>
    </lineage>
</organism>
<proteinExistence type="predicted"/>
<name>A0AAV9NF96_9EURO</name>
<protein>
    <recommendedName>
        <fullName evidence="1">AMP-dependent synthetase/ligase domain-containing protein</fullName>
    </recommendedName>
</protein>
<dbReference type="PANTHER" id="PTHR42921">
    <property type="entry name" value="ACETOACETYL-COA SYNTHETASE"/>
    <property type="match status" value="1"/>
</dbReference>
<dbReference type="PROSITE" id="PS00455">
    <property type="entry name" value="AMP_BINDING"/>
    <property type="match status" value="1"/>
</dbReference>
<feature type="domain" description="AMP-dependent synthetase/ligase" evidence="1">
    <location>
        <begin position="31"/>
        <end position="408"/>
    </location>
</feature>
<dbReference type="InterPro" id="IPR000873">
    <property type="entry name" value="AMP-dep_synth/lig_dom"/>
</dbReference>
<dbReference type="Gene3D" id="3.30.300.30">
    <property type="match status" value="1"/>
</dbReference>
<accession>A0AAV9NF96</accession>